<evidence type="ECO:0000256" key="2">
    <source>
        <dbReference type="SAM" id="Phobius"/>
    </source>
</evidence>
<gene>
    <name evidence="3" type="ORF">P9850_03985</name>
</gene>
<evidence type="ECO:0000313" key="4">
    <source>
        <dbReference type="Proteomes" id="UP001339962"/>
    </source>
</evidence>
<keyword evidence="2" id="KW-0472">Membrane</keyword>
<feature type="transmembrane region" description="Helical" evidence="2">
    <location>
        <begin position="31"/>
        <end position="47"/>
    </location>
</feature>
<sequence>MKSIFFILIAFVVAVPLLLMLPVGLSRSGKTAALVVSLSLALLAAAAAPMFPFWQLCLLLLLLALAATYLLDRRFGHLLYAVAKEEDEDELFAFETERERMAKAPAVDERENGEKELLMSTDREQEFPVWPPADREIEEGLITGKETASSTEAELDHWLFDDEEPKEGLEGEANKKEKSRETASELPEWPLGNDQVETRLPMESEPLDSWALADQEASTHEQDARPVWKDGELEEWMGAAEQPSKETAENVELDDRDGGLFPDEVEEERAFGEGGKLEEEIFFGEEADKERATDWLNPLDTTWEDEWLVADLTTVEDMIEDGGQLGKHPSTGDAWLHMSQDQPEAIMNNETERVAAEKEPLDDESFLREKSSDFAGGWSSVYEQQDLQEEAERSSQDKGESAVAEDFPMIQEEWGEAHPHTEPLDPASLEASNARKVSSRIIQTLADEWLLIRHQLNKNEYEQQILQCLQRPLANQEYYLLARLLVEHYFQEKEYEKLASWLDHLRERFSSYPILLEEIRFFAQKMNDYK</sequence>
<evidence type="ECO:0000313" key="3">
    <source>
        <dbReference type="EMBL" id="MED5051033.1"/>
    </source>
</evidence>
<feature type="transmembrane region" description="Helical" evidence="2">
    <location>
        <begin position="6"/>
        <end position="24"/>
    </location>
</feature>
<evidence type="ECO:0000256" key="1">
    <source>
        <dbReference type="SAM" id="MobiDB-lite"/>
    </source>
</evidence>
<name>A0ABD5IRX4_9BACL</name>
<feature type="region of interest" description="Disordered" evidence="1">
    <location>
        <begin position="240"/>
        <end position="260"/>
    </location>
</feature>
<proteinExistence type="predicted"/>
<protein>
    <submittedName>
        <fullName evidence="3">Uncharacterized protein</fullName>
    </submittedName>
</protein>
<dbReference type="RefSeq" id="WP_080862128.1">
    <property type="nucleotide sequence ID" value="NZ_JARTLI010000004.1"/>
</dbReference>
<keyword evidence="2" id="KW-1133">Transmembrane helix</keyword>
<feature type="compositionally biased region" description="Basic and acidic residues" evidence="1">
    <location>
        <begin position="158"/>
        <end position="183"/>
    </location>
</feature>
<organism evidence="3 4">
    <name type="scientific">Anoxybacteroides rupiense</name>
    <dbReference type="NCBI Taxonomy" id="311460"/>
    <lineage>
        <taxon>Bacteria</taxon>
        <taxon>Bacillati</taxon>
        <taxon>Bacillota</taxon>
        <taxon>Bacilli</taxon>
        <taxon>Bacillales</taxon>
        <taxon>Anoxybacillaceae</taxon>
        <taxon>Anoxybacteroides</taxon>
    </lineage>
</organism>
<feature type="region of interest" description="Disordered" evidence="1">
    <location>
        <begin position="158"/>
        <end position="227"/>
    </location>
</feature>
<dbReference type="Proteomes" id="UP001339962">
    <property type="component" value="Unassembled WGS sequence"/>
</dbReference>
<dbReference type="AlphaFoldDB" id="A0ABD5IRX4"/>
<accession>A0ABD5IRX4</accession>
<dbReference type="EMBL" id="JARTLI010000004">
    <property type="protein sequence ID" value="MED5051033.1"/>
    <property type="molecule type" value="Genomic_DNA"/>
</dbReference>
<reference evidence="3 4" key="1">
    <citation type="submission" date="2023-03" db="EMBL/GenBank/DDBJ databases">
        <title>Bacillus Genome Sequencing.</title>
        <authorList>
            <person name="Dunlap C."/>
        </authorList>
    </citation>
    <scope>NUCLEOTIDE SEQUENCE [LARGE SCALE GENOMIC DNA]</scope>
    <source>
        <strain evidence="3 4">NRS-38</strain>
    </source>
</reference>
<feature type="compositionally biased region" description="Basic and acidic residues" evidence="1">
    <location>
        <begin position="217"/>
        <end position="227"/>
    </location>
</feature>
<comment type="caution">
    <text evidence="3">The sequence shown here is derived from an EMBL/GenBank/DDBJ whole genome shotgun (WGS) entry which is preliminary data.</text>
</comment>
<keyword evidence="2" id="KW-0812">Transmembrane</keyword>